<gene>
    <name evidence="2" type="ORF">UFOPK2242_01469</name>
</gene>
<feature type="transmembrane region" description="Helical" evidence="1">
    <location>
        <begin position="34"/>
        <end position="56"/>
    </location>
</feature>
<feature type="transmembrane region" description="Helical" evidence="1">
    <location>
        <begin position="117"/>
        <end position="144"/>
    </location>
</feature>
<proteinExistence type="predicted"/>
<protein>
    <submittedName>
        <fullName evidence="2">Unannotated protein</fullName>
    </submittedName>
</protein>
<feature type="transmembrane region" description="Helical" evidence="1">
    <location>
        <begin position="85"/>
        <end position="105"/>
    </location>
</feature>
<name>A0A6J6ME18_9ZZZZ</name>
<accession>A0A6J6ME18</accession>
<keyword evidence="1" id="KW-0812">Transmembrane</keyword>
<dbReference type="EMBL" id="CAEZWM010000235">
    <property type="protein sequence ID" value="CAB4671168.1"/>
    <property type="molecule type" value="Genomic_DNA"/>
</dbReference>
<feature type="transmembrane region" description="Helical" evidence="1">
    <location>
        <begin position="192"/>
        <end position="215"/>
    </location>
</feature>
<keyword evidence="1" id="KW-0472">Membrane</keyword>
<keyword evidence="1" id="KW-1133">Transmembrane helix</keyword>
<evidence type="ECO:0000313" key="2">
    <source>
        <dbReference type="EMBL" id="CAB4671168.1"/>
    </source>
</evidence>
<organism evidence="2">
    <name type="scientific">freshwater metagenome</name>
    <dbReference type="NCBI Taxonomy" id="449393"/>
    <lineage>
        <taxon>unclassified sequences</taxon>
        <taxon>metagenomes</taxon>
        <taxon>ecological metagenomes</taxon>
    </lineage>
</organism>
<sequence length="221" mass="22895">MVGGVAGNVGEFLNTETGRQMMELLGGEKGLVNAYLAAELSFVGIFIAAYGVHVVLRLKSEESLLRAELLFSYGVTRMRWAASQIAVALVGTVVLSASAGVSAGIARAYQTRESADFIAILGGALIQLPAAWVVIGLCVVGYGLSARLANLGWSALVLFLLITEVGALLKLPHGVIDLSPFSHTPKLPGSPVSIEAVVILVVTGASLVALGLGLLSRRDIG</sequence>
<evidence type="ECO:0000256" key="1">
    <source>
        <dbReference type="SAM" id="Phobius"/>
    </source>
</evidence>
<dbReference type="AlphaFoldDB" id="A0A6J6ME18"/>
<reference evidence="2" key="1">
    <citation type="submission" date="2020-05" db="EMBL/GenBank/DDBJ databases">
        <authorList>
            <person name="Chiriac C."/>
            <person name="Salcher M."/>
            <person name="Ghai R."/>
            <person name="Kavagutti S V."/>
        </authorList>
    </citation>
    <scope>NUCLEOTIDE SEQUENCE</scope>
</reference>
<feature type="transmembrane region" description="Helical" evidence="1">
    <location>
        <begin position="151"/>
        <end position="172"/>
    </location>
</feature>